<dbReference type="EMBL" id="GISG01222934">
    <property type="protein sequence ID" value="MBA4664214.1"/>
    <property type="molecule type" value="Transcribed_RNA"/>
</dbReference>
<reference evidence="2" key="2">
    <citation type="submission" date="2020-07" db="EMBL/GenBank/DDBJ databases">
        <authorList>
            <person name="Vera ALvarez R."/>
            <person name="Arias-Moreno D.M."/>
            <person name="Jimenez-Jacinto V."/>
            <person name="Jimenez-Bremont J.F."/>
            <person name="Swaminathan K."/>
            <person name="Moose S.P."/>
            <person name="Guerrero-Gonzalez M.L."/>
            <person name="Marino-Ramirez L."/>
            <person name="Landsman D."/>
            <person name="Rodriguez-Kessler M."/>
            <person name="Delgado-Sanchez P."/>
        </authorList>
    </citation>
    <scope>NUCLEOTIDE SEQUENCE</scope>
    <source>
        <tissue evidence="2">Cladode</tissue>
    </source>
</reference>
<name>A0A7C9AC41_OPUST</name>
<organism evidence="2">
    <name type="scientific">Opuntia streptacantha</name>
    <name type="common">Prickly pear cactus</name>
    <name type="synonym">Opuntia cardona</name>
    <dbReference type="NCBI Taxonomy" id="393608"/>
    <lineage>
        <taxon>Eukaryota</taxon>
        <taxon>Viridiplantae</taxon>
        <taxon>Streptophyta</taxon>
        <taxon>Embryophyta</taxon>
        <taxon>Tracheophyta</taxon>
        <taxon>Spermatophyta</taxon>
        <taxon>Magnoliopsida</taxon>
        <taxon>eudicotyledons</taxon>
        <taxon>Gunneridae</taxon>
        <taxon>Pentapetalae</taxon>
        <taxon>Caryophyllales</taxon>
        <taxon>Cactineae</taxon>
        <taxon>Cactaceae</taxon>
        <taxon>Opuntioideae</taxon>
        <taxon>Opuntia</taxon>
    </lineage>
</organism>
<proteinExistence type="predicted"/>
<evidence type="ECO:0000256" key="1">
    <source>
        <dbReference type="SAM" id="Phobius"/>
    </source>
</evidence>
<protein>
    <submittedName>
        <fullName evidence="2">Uncharacterized protein</fullName>
    </submittedName>
</protein>
<dbReference type="AlphaFoldDB" id="A0A7C9AC41"/>
<keyword evidence="1" id="KW-0812">Transmembrane</keyword>
<evidence type="ECO:0000313" key="2">
    <source>
        <dbReference type="EMBL" id="MBA4664214.1"/>
    </source>
</evidence>
<feature type="transmembrane region" description="Helical" evidence="1">
    <location>
        <begin position="12"/>
        <end position="30"/>
    </location>
</feature>
<keyword evidence="1" id="KW-1133">Transmembrane helix</keyword>
<accession>A0A7C9AC41</accession>
<sequence length="131" mass="14427">MCCGFEAAIDHLFWVCLLIVGFLFNLELVVDFEHQGSGLLLHSCRQFSITVGKMNCTMGGHSIPIQWPIWKYTALLVKGRALVPHLYFGAMNPSKGGGQPLMSFPMNASLRYSGVCLPKREVRALVSPSIG</sequence>
<keyword evidence="1" id="KW-0472">Membrane</keyword>
<reference evidence="2" key="1">
    <citation type="journal article" date="2013" name="J. Plant Res.">
        <title>Effect of fungi and light on seed germination of three Opuntia species from semiarid lands of central Mexico.</title>
        <authorList>
            <person name="Delgado-Sanchez P."/>
            <person name="Jimenez-Bremont J.F."/>
            <person name="Guerrero-Gonzalez Mde L."/>
            <person name="Flores J."/>
        </authorList>
    </citation>
    <scope>NUCLEOTIDE SEQUENCE</scope>
    <source>
        <tissue evidence="2">Cladode</tissue>
    </source>
</reference>